<dbReference type="EMBL" id="OV170234">
    <property type="protein sequence ID" value="CAH0719678.1"/>
    <property type="molecule type" value="Genomic_DNA"/>
</dbReference>
<feature type="signal peptide" evidence="3">
    <location>
        <begin position="1"/>
        <end position="18"/>
    </location>
</feature>
<feature type="compositionally biased region" description="Polar residues" evidence="2">
    <location>
        <begin position="362"/>
        <end position="387"/>
    </location>
</feature>
<evidence type="ECO:0000256" key="2">
    <source>
        <dbReference type="SAM" id="MobiDB-lite"/>
    </source>
</evidence>
<organism evidence="5 6">
    <name type="scientific">Brenthis ino</name>
    <name type="common">lesser marbled fritillary</name>
    <dbReference type="NCBI Taxonomy" id="405034"/>
    <lineage>
        <taxon>Eukaryota</taxon>
        <taxon>Metazoa</taxon>
        <taxon>Ecdysozoa</taxon>
        <taxon>Arthropoda</taxon>
        <taxon>Hexapoda</taxon>
        <taxon>Insecta</taxon>
        <taxon>Pterygota</taxon>
        <taxon>Neoptera</taxon>
        <taxon>Endopterygota</taxon>
        <taxon>Lepidoptera</taxon>
        <taxon>Glossata</taxon>
        <taxon>Ditrysia</taxon>
        <taxon>Papilionoidea</taxon>
        <taxon>Nymphalidae</taxon>
        <taxon>Heliconiinae</taxon>
        <taxon>Argynnini</taxon>
        <taxon>Brenthis</taxon>
    </lineage>
</organism>
<accession>A0A8J9VD91</accession>
<dbReference type="PROSITE" id="PS50041">
    <property type="entry name" value="C_TYPE_LECTIN_2"/>
    <property type="match status" value="2"/>
</dbReference>
<evidence type="ECO:0000313" key="6">
    <source>
        <dbReference type="Proteomes" id="UP000838878"/>
    </source>
</evidence>
<dbReference type="InterPro" id="IPR016186">
    <property type="entry name" value="C-type_lectin-like/link_sf"/>
</dbReference>
<sequence length="414" mass="47626">MELLQYIILICALYFVEAKFLHLDYQYDEDAKVWLKLHNLKTGWHQARKVCNMEGAILASPLDETLKDALDTYSKAYGIDRLYVGIHATFSSQIWHSIEGISLENLEDHLNISQMENSDYRSCAIMEAGYVINVGCQEKFPYICYKSKNVSRELTACGTTDTAYQLDKRTGNCYKFHAEAKSWVEGFETCFAEQAYLAIINSYAESQILTDIFANHPSNTIYADHPNVMNIGMIDWEHNREWYTIHGERLQDSGYSSWNRGEPNNADNNEYCGSIHRNGLLNDEPCLKKNVFICEKDVKFVPKENTTENLYTTDSESRENLYTTESEHSENLYTTESEHSENLYTTESEPSENPYTAESEPSDNLYTTESEPSENLYTTESEPNENLFTTESELNVNLYTTESEPSENLVITYD</sequence>
<dbReference type="SUPFAM" id="SSF56436">
    <property type="entry name" value="C-type lectin-like"/>
    <property type="match status" value="2"/>
</dbReference>
<evidence type="ECO:0000313" key="5">
    <source>
        <dbReference type="EMBL" id="CAH0719678.1"/>
    </source>
</evidence>
<feature type="domain" description="C-type lectin" evidence="4">
    <location>
        <begin position="169"/>
        <end position="295"/>
    </location>
</feature>
<dbReference type="Proteomes" id="UP000838878">
    <property type="component" value="Chromosome 14"/>
</dbReference>
<evidence type="ECO:0000256" key="1">
    <source>
        <dbReference type="ARBA" id="ARBA00023157"/>
    </source>
</evidence>
<name>A0A8J9VD91_9NEOP</name>
<proteinExistence type="predicted"/>
<dbReference type="Pfam" id="PF00059">
    <property type="entry name" value="Lectin_C"/>
    <property type="match status" value="2"/>
</dbReference>
<keyword evidence="3" id="KW-0732">Signal</keyword>
<gene>
    <name evidence="5" type="ORF">BINO364_LOCUS5986</name>
</gene>
<dbReference type="CDD" id="cd00037">
    <property type="entry name" value="CLECT"/>
    <property type="match status" value="2"/>
</dbReference>
<dbReference type="InterPro" id="IPR018378">
    <property type="entry name" value="C-type_lectin_CS"/>
</dbReference>
<feature type="compositionally biased region" description="Polar residues" evidence="2">
    <location>
        <begin position="342"/>
        <end position="356"/>
    </location>
</feature>
<feature type="non-terminal residue" evidence="5">
    <location>
        <position position="414"/>
    </location>
</feature>
<evidence type="ECO:0000256" key="3">
    <source>
        <dbReference type="SAM" id="SignalP"/>
    </source>
</evidence>
<dbReference type="InterPro" id="IPR001304">
    <property type="entry name" value="C-type_lectin-like"/>
</dbReference>
<dbReference type="Gene3D" id="3.10.100.10">
    <property type="entry name" value="Mannose-Binding Protein A, subunit A"/>
    <property type="match status" value="2"/>
</dbReference>
<feature type="chain" id="PRO_5035447920" description="C-type lectin domain-containing protein" evidence="3">
    <location>
        <begin position="19"/>
        <end position="414"/>
    </location>
</feature>
<dbReference type="OrthoDB" id="7357196at2759"/>
<dbReference type="InterPro" id="IPR050111">
    <property type="entry name" value="C-type_lectin/snaclec_domain"/>
</dbReference>
<dbReference type="AlphaFoldDB" id="A0A8J9VD91"/>
<feature type="compositionally biased region" description="Basic and acidic residues" evidence="2">
    <location>
        <begin position="315"/>
        <end position="341"/>
    </location>
</feature>
<keyword evidence="6" id="KW-1185">Reference proteome</keyword>
<evidence type="ECO:0000259" key="4">
    <source>
        <dbReference type="PROSITE" id="PS50041"/>
    </source>
</evidence>
<protein>
    <recommendedName>
        <fullName evidence="4">C-type lectin domain-containing protein</fullName>
    </recommendedName>
</protein>
<dbReference type="SMART" id="SM00034">
    <property type="entry name" value="CLECT"/>
    <property type="match status" value="2"/>
</dbReference>
<dbReference type="InterPro" id="IPR016187">
    <property type="entry name" value="CTDL_fold"/>
</dbReference>
<feature type="domain" description="C-type lectin" evidence="4">
    <location>
        <begin position="44"/>
        <end position="145"/>
    </location>
</feature>
<keyword evidence="1" id="KW-1015">Disulfide bond</keyword>
<dbReference type="PROSITE" id="PS00615">
    <property type="entry name" value="C_TYPE_LECTIN_1"/>
    <property type="match status" value="1"/>
</dbReference>
<feature type="region of interest" description="Disordered" evidence="2">
    <location>
        <begin position="310"/>
        <end position="387"/>
    </location>
</feature>
<reference evidence="5" key="1">
    <citation type="submission" date="2021-12" db="EMBL/GenBank/DDBJ databases">
        <authorList>
            <person name="Martin H S."/>
        </authorList>
    </citation>
    <scope>NUCLEOTIDE SEQUENCE</scope>
</reference>
<dbReference type="PANTHER" id="PTHR22803">
    <property type="entry name" value="MANNOSE, PHOSPHOLIPASE, LECTIN RECEPTOR RELATED"/>
    <property type="match status" value="1"/>
</dbReference>